<evidence type="ECO:0000256" key="3">
    <source>
        <dbReference type="ARBA" id="ARBA00009316"/>
    </source>
</evidence>
<proteinExistence type="inferred from homology"/>
<comment type="similarity">
    <text evidence="3">Belongs to the ODF2 family.</text>
</comment>
<protein>
    <submittedName>
        <fullName evidence="10">Protein BCAP isoform X4</fullName>
    </submittedName>
</protein>
<dbReference type="PANTHER" id="PTHR23162">
    <property type="entry name" value="OUTER DENSE FIBER OF SPERM TAILS 2"/>
    <property type="match status" value="1"/>
</dbReference>
<keyword evidence="4" id="KW-0963">Cytoplasm</keyword>
<evidence type="ECO:0000256" key="7">
    <source>
        <dbReference type="ARBA" id="ARBA00023273"/>
    </source>
</evidence>
<gene>
    <name evidence="10" type="primary">ODF2L</name>
</gene>
<feature type="coiled-coil region" evidence="8">
    <location>
        <begin position="214"/>
        <end position="371"/>
    </location>
</feature>
<evidence type="ECO:0000256" key="1">
    <source>
        <dbReference type="ARBA" id="ARBA00004114"/>
    </source>
</evidence>
<dbReference type="GeneID" id="103018269"/>
<accession>A0ABM3SHG6</accession>
<evidence type="ECO:0000256" key="2">
    <source>
        <dbReference type="ARBA" id="ARBA00004138"/>
    </source>
</evidence>
<reference evidence="10" key="2">
    <citation type="submission" date="2025-08" db="UniProtKB">
        <authorList>
            <consortium name="RefSeq"/>
        </authorList>
    </citation>
    <scope>IDENTIFICATION</scope>
</reference>
<reference evidence="9" key="1">
    <citation type="submission" date="2025-05" db="UniProtKB">
        <authorList>
            <consortium name="RefSeq"/>
        </authorList>
    </citation>
    <scope>NUCLEOTIDE SEQUENCE [LARGE SCALE GENOMIC DNA]</scope>
</reference>
<comment type="subcellular location">
    <subcellularLocation>
        <location evidence="2">Cell projection</location>
        <location evidence="2">Cilium</location>
    </subcellularLocation>
    <subcellularLocation>
        <location evidence="1">Cytoplasm</location>
        <location evidence="1">Cytoskeleton</location>
        <location evidence="1">Microtubule organizing center</location>
        <location evidence="1">Centrosome</location>
        <location evidence="1">Centriole</location>
    </subcellularLocation>
</comment>
<evidence type="ECO:0000256" key="4">
    <source>
        <dbReference type="ARBA" id="ARBA00022490"/>
    </source>
</evidence>
<feature type="coiled-coil region" evidence="8">
    <location>
        <begin position="409"/>
        <end position="546"/>
    </location>
</feature>
<evidence type="ECO:0000256" key="6">
    <source>
        <dbReference type="ARBA" id="ARBA00023212"/>
    </source>
</evidence>
<dbReference type="PANTHER" id="PTHR23162:SF7">
    <property type="entry name" value="PROTEIN BCAP"/>
    <property type="match status" value="1"/>
</dbReference>
<dbReference type="Proteomes" id="UP001652580">
    <property type="component" value="Chromosome 1"/>
</dbReference>
<evidence type="ECO:0000256" key="8">
    <source>
        <dbReference type="SAM" id="Coils"/>
    </source>
</evidence>
<name>A0ABM3SHG6_BALAC</name>
<evidence type="ECO:0000313" key="9">
    <source>
        <dbReference type="Proteomes" id="UP001652580"/>
    </source>
</evidence>
<evidence type="ECO:0000313" key="10">
    <source>
        <dbReference type="RefSeq" id="XP_057389281.1"/>
    </source>
</evidence>
<dbReference type="InterPro" id="IPR026099">
    <property type="entry name" value="Odf2-rel"/>
</dbReference>
<organism evidence="9 10">
    <name type="scientific">Balaenoptera acutorostrata</name>
    <name type="common">Common minke whale</name>
    <name type="synonym">Balaena rostrata</name>
    <dbReference type="NCBI Taxonomy" id="9767"/>
    <lineage>
        <taxon>Eukaryota</taxon>
        <taxon>Metazoa</taxon>
        <taxon>Chordata</taxon>
        <taxon>Craniata</taxon>
        <taxon>Vertebrata</taxon>
        <taxon>Euteleostomi</taxon>
        <taxon>Mammalia</taxon>
        <taxon>Eutheria</taxon>
        <taxon>Laurasiatheria</taxon>
        <taxon>Artiodactyla</taxon>
        <taxon>Whippomorpha</taxon>
        <taxon>Cetacea</taxon>
        <taxon>Mysticeti</taxon>
        <taxon>Balaenopteridae</taxon>
        <taxon>Balaenoptera</taxon>
    </lineage>
</organism>
<evidence type="ECO:0000256" key="5">
    <source>
        <dbReference type="ARBA" id="ARBA00023054"/>
    </source>
</evidence>
<keyword evidence="9" id="KW-1185">Reference proteome</keyword>
<keyword evidence="6" id="KW-0206">Cytoskeleton</keyword>
<keyword evidence="5 8" id="KW-0175">Coiled coil</keyword>
<keyword evidence="7" id="KW-0966">Cell projection</keyword>
<sequence length="552" mass="64458">MCQTLISAYVENLLWKPPINPFTEFMEKPANDGSHSEELFSHFKSIPEKEHLPRHASESHLSCLKQDILNEKTKLEATFKEAELATCSVELLLPLFKDTIEEISFENTDLSASNLKISKQKEILRKELDTFKLLKQTLEHLLRKTEHQQRGDSLSNLLEKLADNESENTSLETKISEWNLQLKKSTHEAVTMKESSRQKAIALKKASKIYKQRIKHFTGDMENLTSQIREQEAKLSETVSASNAWKSHYENIVIEKTELEFQIETMKKQIINLLEDLKKMEDHGKNSCEEILRKLHSIEYENETLNLENTKLKTTLAALKDEIASVENELLELQEVEKQQKTLIEVYKTQIQKLQEAAEIVESRYKNLLQENNLITKNKNKKLKKVDENHDLLTKLSLEEENYLIQLKCENLKQKLEQMDAENKELEKKLANQEGRLKHTNLEFKEKSAEYRALARQLEAALEEGRQKVSEEIEKMSSRERALQIKILDLETELRKKNEEQNQLVCKMNSKAQHQEVCLKEIQRSLEKSENQNESIKNYLQFLKTSYVTMFG</sequence>
<dbReference type="RefSeq" id="XP_057389281.1">
    <property type="nucleotide sequence ID" value="XM_057533298.1"/>
</dbReference>